<reference evidence="10 11" key="1">
    <citation type="submission" date="2024-04" db="EMBL/GenBank/DDBJ databases">
        <authorList>
            <person name="Fracassetti M."/>
        </authorList>
    </citation>
    <scope>NUCLEOTIDE SEQUENCE [LARGE SCALE GENOMIC DNA]</scope>
</reference>
<dbReference type="EMBL" id="OZ034817">
    <property type="protein sequence ID" value="CAL1385666.1"/>
    <property type="molecule type" value="Genomic_DNA"/>
</dbReference>
<dbReference type="GO" id="GO:0061809">
    <property type="term" value="F:NAD+ nucleosidase activity, cyclic ADP-ribose generating"/>
    <property type="evidence" value="ECO:0007669"/>
    <property type="project" value="UniProtKB-EC"/>
</dbReference>
<keyword evidence="4" id="KW-0378">Hydrolase</keyword>
<dbReference type="PANTHER" id="PTHR11017">
    <property type="entry name" value="LEUCINE-RICH REPEAT-CONTAINING PROTEIN"/>
    <property type="match status" value="1"/>
</dbReference>
<dbReference type="Proteomes" id="UP001497516">
    <property type="component" value="Chromosome 4"/>
</dbReference>
<accession>A0AAV2EI76</accession>
<sequence length="1230" mass="138259">MYTGLWEYDVFLCFRGDDSRTGFTSHLVQALRDKRIKTFIDTMLPKTESIDELLCFLQRSAVSVVVFSERFADSTWCLDEIVTIVRRMKGDHRHRVLPVFYGVEPSDVTDDSGSYSALIDALLEANPGAGNKEVWMDALKEVANRAGHTSGEKKIKSESSKADGGNVVKELKPSSESFTHEANRILARTGSFVFYKIESELVSAVVDDVSKTLIDMSPSIVYNKLVDMGSRILEVERLLAMDDVTKHTCIIGLWGMGGSGKTTLAEACYQRQTSSPTSTKGPFFKHHFIRNISEKCEAQRGVDGLILELYSQLLSEENLTRENLNNVALRRRLSNLRVLLLLDNVGSMWQLDQLLLGSIFSNDVTKLFAPGSRIIVTARDKKVIQHGQVVTIHPVECLQDGESLQVFSLFAFGESAPPDVWMDLSRKALSYCSGNPLALRVLGGILNGEDRRYWQSFLESLTLGRTGVPEIHDILRKSYDKLNDKQQPLFLDVACFLHGMLRSKLLKFTKTSCYDAYSDVQDLINKSLLVCANGKDGEMIEVHDLLKYMAWQIVNKERDLRKCSRLENPEDITELLQTLKGTDRATEAINLNLSKIKDMNLEANAFQGMNSLKWLKFYWSHVRLGRCKLHIPVGRIDFLTTKLRGLQWDIYPLRSLPSGFSPENLRILALRDSHIVKCWEGEGETQAAKLVNLVELDLYGCRYLTALPDLSKSTHLEVLILRDCRSLVELPSCVGYLDKLVRLDVEDCSNLERIPTKFKSKHLKYVLMSKCFKVTRCPDINSKELEVLDLDRTPISAAPPASIYNKMKQGGILSLHCRKITSFPQLPERLEKFSLSNTSVTEIKLGDQHHSDSALNGPRFGQLWLVNNSKLESLPLNIWKMVSREVVVDCSPLIETLPEILEAEGMEGFTWLAVTRCKLLKHVPSSINNMKFLQVLNFSGTAIETLPDCIQDLSELLTLELSNCSRLESIPDILHKLAKLSVLIVTDCKKLTLLPRLPPCLKLLSARFCKSLQALPSDIGGLSCPEMWFDCCSQLDRALLGDMVSGFLQQAMPLHSQGSRLYPGTELPEWFHYQSEEGMAFVTVTLPAASAICEQKMKEIAFGVVTTSQPRGFMQMMTCGCYILNGSMDGSRPSSSVGALFASWSSSLLVAFDNENLSHVHLWFGNKLRPRCTTNEDQEEEEEEAWYVKYAGETVLFYFFHQGGEELKIKKCGVSLLYSSTDCSPIVLGV</sequence>
<evidence type="ECO:0000313" key="10">
    <source>
        <dbReference type="EMBL" id="CAL1385666.1"/>
    </source>
</evidence>
<dbReference type="EC" id="3.2.2.6" evidence="1"/>
<evidence type="ECO:0000259" key="9">
    <source>
        <dbReference type="PROSITE" id="PS50104"/>
    </source>
</evidence>
<dbReference type="InterPro" id="IPR036390">
    <property type="entry name" value="WH_DNA-bd_sf"/>
</dbReference>
<dbReference type="GO" id="GO:0043531">
    <property type="term" value="F:ADP binding"/>
    <property type="evidence" value="ECO:0007669"/>
    <property type="project" value="InterPro"/>
</dbReference>
<evidence type="ECO:0000256" key="3">
    <source>
        <dbReference type="ARBA" id="ARBA00022737"/>
    </source>
</evidence>
<evidence type="ECO:0000256" key="7">
    <source>
        <dbReference type="ARBA" id="ARBA00047304"/>
    </source>
</evidence>
<evidence type="ECO:0000256" key="1">
    <source>
        <dbReference type="ARBA" id="ARBA00011982"/>
    </source>
</evidence>
<dbReference type="SMART" id="SM00255">
    <property type="entry name" value="TIR"/>
    <property type="match status" value="1"/>
</dbReference>
<dbReference type="InterPro" id="IPR042197">
    <property type="entry name" value="Apaf_helical"/>
</dbReference>
<dbReference type="PANTHER" id="PTHR11017:SF511">
    <property type="entry name" value="ADP-RIBOSYL CYCLASE_CYCLIC ADP-RIBOSE HYDROLASE"/>
    <property type="match status" value="1"/>
</dbReference>
<dbReference type="SUPFAM" id="SSF52047">
    <property type="entry name" value="RNI-like"/>
    <property type="match status" value="1"/>
</dbReference>
<comment type="catalytic activity">
    <reaction evidence="7">
        <text>NAD(+) + H2O = ADP-D-ribose + nicotinamide + H(+)</text>
        <dbReference type="Rhea" id="RHEA:16301"/>
        <dbReference type="ChEBI" id="CHEBI:15377"/>
        <dbReference type="ChEBI" id="CHEBI:15378"/>
        <dbReference type="ChEBI" id="CHEBI:17154"/>
        <dbReference type="ChEBI" id="CHEBI:57540"/>
        <dbReference type="ChEBI" id="CHEBI:57967"/>
        <dbReference type="EC" id="3.2.2.6"/>
    </reaction>
    <physiologicalReaction direction="left-to-right" evidence="7">
        <dbReference type="Rhea" id="RHEA:16302"/>
    </physiologicalReaction>
</comment>
<keyword evidence="2" id="KW-0433">Leucine-rich repeat</keyword>
<dbReference type="InterPro" id="IPR045344">
    <property type="entry name" value="C-JID"/>
</dbReference>
<evidence type="ECO:0000256" key="6">
    <source>
        <dbReference type="ARBA" id="ARBA00023027"/>
    </source>
</evidence>
<feature type="region of interest" description="Disordered" evidence="8">
    <location>
        <begin position="147"/>
        <end position="167"/>
    </location>
</feature>
<keyword evidence="6" id="KW-0520">NAD</keyword>
<keyword evidence="3" id="KW-0677">Repeat</keyword>
<evidence type="ECO:0000256" key="8">
    <source>
        <dbReference type="SAM" id="MobiDB-lite"/>
    </source>
</evidence>
<dbReference type="Gene3D" id="3.40.50.10140">
    <property type="entry name" value="Toll/interleukin-1 receptor homology (TIR) domain"/>
    <property type="match status" value="1"/>
</dbReference>
<dbReference type="SUPFAM" id="SSF52200">
    <property type="entry name" value="Toll/Interleukin receptor TIR domain"/>
    <property type="match status" value="1"/>
</dbReference>
<dbReference type="Gene3D" id="3.40.50.300">
    <property type="entry name" value="P-loop containing nucleotide triphosphate hydrolases"/>
    <property type="match status" value="1"/>
</dbReference>
<keyword evidence="11" id="KW-1185">Reference proteome</keyword>
<dbReference type="Gene3D" id="1.10.8.430">
    <property type="entry name" value="Helical domain of apoptotic protease-activating factors"/>
    <property type="match status" value="1"/>
</dbReference>
<dbReference type="PROSITE" id="PS50104">
    <property type="entry name" value="TIR"/>
    <property type="match status" value="1"/>
</dbReference>
<dbReference type="SUPFAM" id="SSF46785">
    <property type="entry name" value="Winged helix' DNA-binding domain"/>
    <property type="match status" value="1"/>
</dbReference>
<dbReference type="SUPFAM" id="SSF52058">
    <property type="entry name" value="L domain-like"/>
    <property type="match status" value="1"/>
</dbReference>
<proteinExistence type="predicted"/>
<evidence type="ECO:0000256" key="2">
    <source>
        <dbReference type="ARBA" id="ARBA00022614"/>
    </source>
</evidence>
<evidence type="ECO:0000313" key="11">
    <source>
        <dbReference type="Proteomes" id="UP001497516"/>
    </source>
</evidence>
<dbReference type="SUPFAM" id="SSF52540">
    <property type="entry name" value="P-loop containing nucleoside triphosphate hydrolases"/>
    <property type="match status" value="1"/>
</dbReference>
<dbReference type="Pfam" id="PF00931">
    <property type="entry name" value="NB-ARC"/>
    <property type="match status" value="1"/>
</dbReference>
<feature type="compositionally biased region" description="Basic and acidic residues" evidence="8">
    <location>
        <begin position="150"/>
        <end position="161"/>
    </location>
</feature>
<dbReference type="InterPro" id="IPR044974">
    <property type="entry name" value="Disease_R_plants"/>
</dbReference>
<dbReference type="InterPro" id="IPR002182">
    <property type="entry name" value="NB-ARC"/>
</dbReference>
<evidence type="ECO:0000256" key="4">
    <source>
        <dbReference type="ARBA" id="ARBA00022801"/>
    </source>
</evidence>
<gene>
    <name evidence="10" type="ORF">LTRI10_LOCUS26784</name>
</gene>
<dbReference type="InterPro" id="IPR027417">
    <property type="entry name" value="P-loop_NTPase"/>
</dbReference>
<organism evidence="10 11">
    <name type="scientific">Linum trigynum</name>
    <dbReference type="NCBI Taxonomy" id="586398"/>
    <lineage>
        <taxon>Eukaryota</taxon>
        <taxon>Viridiplantae</taxon>
        <taxon>Streptophyta</taxon>
        <taxon>Embryophyta</taxon>
        <taxon>Tracheophyta</taxon>
        <taxon>Spermatophyta</taxon>
        <taxon>Magnoliopsida</taxon>
        <taxon>eudicotyledons</taxon>
        <taxon>Gunneridae</taxon>
        <taxon>Pentapetalae</taxon>
        <taxon>rosids</taxon>
        <taxon>fabids</taxon>
        <taxon>Malpighiales</taxon>
        <taxon>Linaceae</taxon>
        <taxon>Linum</taxon>
    </lineage>
</organism>
<dbReference type="PRINTS" id="PR00364">
    <property type="entry name" value="DISEASERSIST"/>
</dbReference>
<keyword evidence="5" id="KW-0611">Plant defense</keyword>
<dbReference type="InterPro" id="IPR000157">
    <property type="entry name" value="TIR_dom"/>
</dbReference>
<dbReference type="InterPro" id="IPR035897">
    <property type="entry name" value="Toll_tir_struct_dom_sf"/>
</dbReference>
<name>A0AAV2EI76_9ROSI</name>
<feature type="domain" description="TIR" evidence="9">
    <location>
        <begin position="6"/>
        <end position="175"/>
    </location>
</feature>
<protein>
    <recommendedName>
        <fullName evidence="1">ADP-ribosyl cyclase/cyclic ADP-ribose hydrolase</fullName>
        <ecNumber evidence="1">3.2.2.6</ecNumber>
    </recommendedName>
</protein>
<dbReference type="Gene3D" id="3.80.10.10">
    <property type="entry name" value="Ribonuclease Inhibitor"/>
    <property type="match status" value="2"/>
</dbReference>
<dbReference type="GO" id="GO:0007165">
    <property type="term" value="P:signal transduction"/>
    <property type="evidence" value="ECO:0007669"/>
    <property type="project" value="InterPro"/>
</dbReference>
<dbReference type="Pfam" id="PF01582">
    <property type="entry name" value="TIR"/>
    <property type="match status" value="1"/>
</dbReference>
<evidence type="ECO:0000256" key="5">
    <source>
        <dbReference type="ARBA" id="ARBA00022821"/>
    </source>
</evidence>
<dbReference type="AlphaFoldDB" id="A0AAV2EI76"/>
<dbReference type="Pfam" id="PF20160">
    <property type="entry name" value="C-JID"/>
    <property type="match status" value="1"/>
</dbReference>
<dbReference type="GO" id="GO:0006952">
    <property type="term" value="P:defense response"/>
    <property type="evidence" value="ECO:0007669"/>
    <property type="project" value="UniProtKB-KW"/>
</dbReference>
<dbReference type="InterPro" id="IPR032675">
    <property type="entry name" value="LRR_dom_sf"/>
</dbReference>